<sequence>MPDLHTPQTPPAIVELDGVIKHFGDVAAVNGVSASIHEGEFFSLLGPSGCGKTTLLRIIAGFEQPTAGSIAIAGTPMQGVEANERPTNMVFQSYAIFPHFNVEENVGYGLKRLKLGKTETANRVNEVLALVDLEDYNQRPAHALSGGQRQRVALARALVMQPKVLLLDEPLSALDKKLREQMQVELRHLQRTVGITFIHVTHDQEEALTMSDRIAVMFDGKIAQLDAPQELYRRPVSKQVASFIGVMNFIQGELVHEDGGTATVDTGVLGKVAISPDQIPSPVDPGPVTIGIRPEMLTMLFDEQNQSEFELQGEIHESAYFGEMTYYTVKVIGLDAPLTISIRNSAGRPVLQDGDSARIGLGTESLVILDESNTIKNAKKEL</sequence>
<dbReference type="GO" id="GO:0016887">
    <property type="term" value="F:ATP hydrolysis activity"/>
    <property type="evidence" value="ECO:0007669"/>
    <property type="project" value="InterPro"/>
</dbReference>
<dbReference type="PANTHER" id="PTHR42781">
    <property type="entry name" value="SPERMIDINE/PUTRESCINE IMPORT ATP-BINDING PROTEIN POTA"/>
    <property type="match status" value="1"/>
</dbReference>
<dbReference type="PROSITE" id="PS00211">
    <property type="entry name" value="ABC_TRANSPORTER_1"/>
    <property type="match status" value="1"/>
</dbReference>
<dbReference type="SMART" id="SM00382">
    <property type="entry name" value="AAA"/>
    <property type="match status" value="1"/>
</dbReference>
<keyword evidence="1" id="KW-0813">Transport</keyword>
<accession>A0A381SWN1</accession>
<keyword evidence="3" id="KW-0067">ATP-binding</keyword>
<proteinExistence type="predicted"/>
<dbReference type="AlphaFoldDB" id="A0A381SWN1"/>
<dbReference type="FunFam" id="3.40.50.300:FF:000133">
    <property type="entry name" value="Spermidine/putrescine import ATP-binding protein PotA"/>
    <property type="match status" value="1"/>
</dbReference>
<evidence type="ECO:0000256" key="1">
    <source>
        <dbReference type="ARBA" id="ARBA00022448"/>
    </source>
</evidence>
<dbReference type="InterPro" id="IPR027417">
    <property type="entry name" value="P-loop_NTPase"/>
</dbReference>
<dbReference type="InterPro" id="IPR017871">
    <property type="entry name" value="ABC_transporter-like_CS"/>
</dbReference>
<dbReference type="Pfam" id="PF08402">
    <property type="entry name" value="TOBE_2"/>
    <property type="match status" value="1"/>
</dbReference>
<dbReference type="SUPFAM" id="SSF50331">
    <property type="entry name" value="MOP-like"/>
    <property type="match status" value="1"/>
</dbReference>
<dbReference type="Pfam" id="PF00005">
    <property type="entry name" value="ABC_tran"/>
    <property type="match status" value="1"/>
</dbReference>
<dbReference type="PROSITE" id="PS50893">
    <property type="entry name" value="ABC_TRANSPORTER_2"/>
    <property type="match status" value="1"/>
</dbReference>
<gene>
    <name evidence="5" type="ORF">METZ01_LOCUS61256</name>
</gene>
<dbReference type="Gene3D" id="3.40.50.300">
    <property type="entry name" value="P-loop containing nucleotide triphosphate hydrolases"/>
    <property type="match status" value="1"/>
</dbReference>
<dbReference type="InterPro" id="IPR008995">
    <property type="entry name" value="Mo/tungstate-bd_C_term_dom"/>
</dbReference>
<evidence type="ECO:0000313" key="5">
    <source>
        <dbReference type="EMBL" id="SVA08402.1"/>
    </source>
</evidence>
<organism evidence="5">
    <name type="scientific">marine metagenome</name>
    <dbReference type="NCBI Taxonomy" id="408172"/>
    <lineage>
        <taxon>unclassified sequences</taxon>
        <taxon>metagenomes</taxon>
        <taxon>ecological metagenomes</taxon>
    </lineage>
</organism>
<dbReference type="GO" id="GO:0022857">
    <property type="term" value="F:transmembrane transporter activity"/>
    <property type="evidence" value="ECO:0007669"/>
    <property type="project" value="InterPro"/>
</dbReference>
<evidence type="ECO:0000256" key="2">
    <source>
        <dbReference type="ARBA" id="ARBA00022741"/>
    </source>
</evidence>
<dbReference type="EMBL" id="UINC01003683">
    <property type="protein sequence ID" value="SVA08402.1"/>
    <property type="molecule type" value="Genomic_DNA"/>
</dbReference>
<reference evidence="5" key="1">
    <citation type="submission" date="2018-05" db="EMBL/GenBank/DDBJ databases">
        <authorList>
            <person name="Lanie J.A."/>
            <person name="Ng W.-L."/>
            <person name="Kazmierczak K.M."/>
            <person name="Andrzejewski T.M."/>
            <person name="Davidsen T.M."/>
            <person name="Wayne K.J."/>
            <person name="Tettelin H."/>
            <person name="Glass J.I."/>
            <person name="Rusch D."/>
            <person name="Podicherti R."/>
            <person name="Tsui H.-C.T."/>
            <person name="Winkler M.E."/>
        </authorList>
    </citation>
    <scope>NUCLEOTIDE SEQUENCE</scope>
</reference>
<evidence type="ECO:0000259" key="4">
    <source>
        <dbReference type="PROSITE" id="PS50893"/>
    </source>
</evidence>
<feature type="domain" description="ABC transporter" evidence="4">
    <location>
        <begin position="14"/>
        <end position="244"/>
    </location>
</feature>
<dbReference type="PANTHER" id="PTHR42781:SF4">
    <property type="entry name" value="SPERMIDINE_PUTRESCINE IMPORT ATP-BINDING PROTEIN POTA"/>
    <property type="match status" value="1"/>
</dbReference>
<name>A0A381SWN1_9ZZZZ</name>
<dbReference type="InterPro" id="IPR013611">
    <property type="entry name" value="Transp-assoc_OB_typ2"/>
</dbReference>
<dbReference type="InterPro" id="IPR003593">
    <property type="entry name" value="AAA+_ATPase"/>
</dbReference>
<dbReference type="InterPro" id="IPR003439">
    <property type="entry name" value="ABC_transporter-like_ATP-bd"/>
</dbReference>
<dbReference type="InterPro" id="IPR050093">
    <property type="entry name" value="ABC_SmlMolc_Importer"/>
</dbReference>
<dbReference type="GO" id="GO:0005524">
    <property type="term" value="F:ATP binding"/>
    <property type="evidence" value="ECO:0007669"/>
    <property type="project" value="UniProtKB-KW"/>
</dbReference>
<dbReference type="GO" id="GO:0043190">
    <property type="term" value="C:ATP-binding cassette (ABC) transporter complex"/>
    <property type="evidence" value="ECO:0007669"/>
    <property type="project" value="InterPro"/>
</dbReference>
<dbReference type="SUPFAM" id="SSF52540">
    <property type="entry name" value="P-loop containing nucleoside triphosphate hydrolases"/>
    <property type="match status" value="1"/>
</dbReference>
<keyword evidence="2" id="KW-0547">Nucleotide-binding</keyword>
<evidence type="ECO:0000256" key="3">
    <source>
        <dbReference type="ARBA" id="ARBA00022840"/>
    </source>
</evidence>
<dbReference type="Gene3D" id="2.40.50.100">
    <property type="match status" value="1"/>
</dbReference>
<protein>
    <recommendedName>
        <fullName evidence="4">ABC transporter domain-containing protein</fullName>
    </recommendedName>
</protein>